<comment type="similarity">
    <text evidence="2">Belongs to the lin-54 family.</text>
</comment>
<evidence type="ECO:0000256" key="1">
    <source>
        <dbReference type="ARBA" id="ARBA00004123"/>
    </source>
</evidence>
<proteinExistence type="inferred from homology"/>
<gene>
    <name evidence="6" type="ORF">BpHYR1_054095</name>
</gene>
<dbReference type="Proteomes" id="UP000276133">
    <property type="component" value="Unassembled WGS sequence"/>
</dbReference>
<reference evidence="6 7" key="1">
    <citation type="journal article" date="2018" name="Sci. Rep.">
        <title>Genomic signatures of local adaptation to the degree of environmental predictability in rotifers.</title>
        <authorList>
            <person name="Franch-Gras L."/>
            <person name="Hahn C."/>
            <person name="Garcia-Roger E.M."/>
            <person name="Carmona M.J."/>
            <person name="Serra M."/>
            <person name="Gomez A."/>
        </authorList>
    </citation>
    <scope>NUCLEOTIDE SEQUENCE [LARGE SCALE GENOMIC DNA]</scope>
    <source>
        <strain evidence="6">HYR1</strain>
    </source>
</reference>
<evidence type="ECO:0000256" key="3">
    <source>
        <dbReference type="ARBA" id="ARBA00023242"/>
    </source>
</evidence>
<feature type="region of interest" description="Disordered" evidence="4">
    <location>
        <begin position="109"/>
        <end position="130"/>
    </location>
</feature>
<evidence type="ECO:0000259" key="5">
    <source>
        <dbReference type="PROSITE" id="PS51634"/>
    </source>
</evidence>
<dbReference type="STRING" id="10195.A0A3M7RX98"/>
<comment type="subcellular location">
    <subcellularLocation>
        <location evidence="1">Nucleus</location>
    </subcellularLocation>
</comment>
<dbReference type="Pfam" id="PF03638">
    <property type="entry name" value="TCR"/>
    <property type="match status" value="2"/>
</dbReference>
<keyword evidence="7" id="KW-1185">Reference proteome</keyword>
<dbReference type="InterPro" id="IPR005172">
    <property type="entry name" value="CRC"/>
</dbReference>
<dbReference type="PROSITE" id="PS51634">
    <property type="entry name" value="CRC"/>
    <property type="match status" value="1"/>
</dbReference>
<evidence type="ECO:0000256" key="4">
    <source>
        <dbReference type="SAM" id="MobiDB-lite"/>
    </source>
</evidence>
<accession>A0A3M7RX98</accession>
<name>A0A3M7RX98_BRAPC</name>
<dbReference type="OrthoDB" id="6283463at2759"/>
<protein>
    <submittedName>
        <fullName evidence="6">Lin-54-like protein</fullName>
    </submittedName>
</protein>
<sequence>MLEGFSIRPFSSIASNSIKTIQKPPSVNTSPISSQTSTVSLKQSDQPSSSVLLDAINNSPNLHDSSSNKTPPTTTIQLVNQSQTQAQRGQMISPKTSIIQRIQSFPPNQSIGKNVATANNASQSNQPDRSVSYKVLNQQFQTNLSKNNGSNGSEANSKSVINSENLNLLSNTINQCNTSGQSKSPEIDNLKISTSKPKAANQQTSPVSLNQSSSSGSTRKPCNCTKSMCLKLYCDCFAQGSFCVDCNCVNCFNTLDHEEERNKAIKMVLERNPQAFQSKISKFTASLTMSKAMPAQISQAPAPTSGIEDLISASVTTDELDEIQSRHVKGCNCKKSNCLKRYCECFLAKIQCSSLCKCVGCKNCDESTRTLLQLANAADLRKQQHQQEQKQQLIQQQQHSKQFFSPKGSQAGLSGSIKQSTGFKTRNLENSNENKHILMEQQQQLISRAYKSALNKSILKETCERLISIVLSEIENAEMKTDDSQDGLSEPMEIDMEKCLIEHLGSCLAEIIHSAETQSPSN</sequence>
<dbReference type="GO" id="GO:0005634">
    <property type="term" value="C:nucleus"/>
    <property type="evidence" value="ECO:0007669"/>
    <property type="project" value="UniProtKB-SubCell"/>
</dbReference>
<dbReference type="AlphaFoldDB" id="A0A3M7RX98"/>
<keyword evidence="3" id="KW-0539">Nucleus</keyword>
<dbReference type="PANTHER" id="PTHR12446">
    <property type="entry name" value="TESMIN/TSO1-RELATED"/>
    <property type="match status" value="1"/>
</dbReference>
<organism evidence="6 7">
    <name type="scientific">Brachionus plicatilis</name>
    <name type="common">Marine rotifer</name>
    <name type="synonym">Brachionus muelleri</name>
    <dbReference type="NCBI Taxonomy" id="10195"/>
    <lineage>
        <taxon>Eukaryota</taxon>
        <taxon>Metazoa</taxon>
        <taxon>Spiralia</taxon>
        <taxon>Gnathifera</taxon>
        <taxon>Rotifera</taxon>
        <taxon>Eurotatoria</taxon>
        <taxon>Monogononta</taxon>
        <taxon>Pseudotrocha</taxon>
        <taxon>Ploima</taxon>
        <taxon>Brachionidae</taxon>
        <taxon>Brachionus</taxon>
    </lineage>
</organism>
<evidence type="ECO:0000256" key="2">
    <source>
        <dbReference type="ARBA" id="ARBA00007267"/>
    </source>
</evidence>
<dbReference type="PANTHER" id="PTHR12446:SF34">
    <property type="entry name" value="PROTEIN LIN-54 HOMOLOG"/>
    <property type="match status" value="1"/>
</dbReference>
<feature type="region of interest" description="Disordered" evidence="4">
    <location>
        <begin position="21"/>
        <end position="74"/>
    </location>
</feature>
<evidence type="ECO:0000313" key="6">
    <source>
        <dbReference type="EMBL" id="RNA28194.1"/>
    </source>
</evidence>
<dbReference type="EMBL" id="REGN01002424">
    <property type="protein sequence ID" value="RNA28194.1"/>
    <property type="molecule type" value="Genomic_DNA"/>
</dbReference>
<dbReference type="SMART" id="SM01114">
    <property type="entry name" value="CXC"/>
    <property type="match status" value="2"/>
</dbReference>
<dbReference type="InterPro" id="IPR028307">
    <property type="entry name" value="Lin-54_fam"/>
</dbReference>
<comment type="caution">
    <text evidence="6">The sequence shown here is derived from an EMBL/GenBank/DDBJ whole genome shotgun (WGS) entry which is preliminary data.</text>
</comment>
<dbReference type="InterPro" id="IPR033467">
    <property type="entry name" value="Tesmin/TSO1-like_CXC"/>
</dbReference>
<feature type="region of interest" description="Disordered" evidence="4">
    <location>
        <begin position="195"/>
        <end position="220"/>
    </location>
</feature>
<dbReference type="GO" id="GO:0006355">
    <property type="term" value="P:regulation of DNA-templated transcription"/>
    <property type="evidence" value="ECO:0007669"/>
    <property type="project" value="TreeGrafter"/>
</dbReference>
<feature type="domain" description="CRC" evidence="5">
    <location>
        <begin position="218"/>
        <end position="366"/>
    </location>
</feature>
<evidence type="ECO:0000313" key="7">
    <source>
        <dbReference type="Proteomes" id="UP000276133"/>
    </source>
</evidence>